<feature type="region of interest" description="Disordered" evidence="5">
    <location>
        <begin position="37"/>
        <end position="58"/>
    </location>
</feature>
<dbReference type="Gene3D" id="1.10.510.10">
    <property type="entry name" value="Transferase(Phosphotransferase) domain 1"/>
    <property type="match status" value="1"/>
</dbReference>
<name>A0A0M3I6D2_ASCLU</name>
<dbReference type="PROSITE" id="PS50011">
    <property type="entry name" value="PROTEIN_KINASE_DOM"/>
    <property type="match status" value="1"/>
</dbReference>
<dbReference type="PANTHER" id="PTHR11909">
    <property type="entry name" value="CASEIN KINASE-RELATED"/>
    <property type="match status" value="1"/>
</dbReference>
<dbReference type="Pfam" id="PF00069">
    <property type="entry name" value="Pkinase"/>
    <property type="match status" value="1"/>
</dbReference>
<sequence length="512" mass="58027">LILLVSVDFPSRNKLQDTVEQVRPKQQAVDTVKLEVSSAQNGLQHHSDGPSKKTKIDSKSAEMIIAKEKSTKNAVEHAGAAKKTIRLGEQKAADTSKKKVHIGHQETAVRSHNARTKTMKSPSKSTGLHPVRKKSGKSAEGQAVTKTMTTNAVVGEERPCYLQDNYRDKKEKDKANLEQNAKRKMIWSIAQAPFIQKKCGKGAPRLLAAGTMLLEKYRIEQMIGGGGFGQIYRAFDESKKRIAAVKAIPQDHEPARMVLEQIVLVKLRGSPHIPSLYASGCTETTHFIVMELLGKNLSELRRRESSQRFSLQTVVMCGIQAVDAIKTVHDADFIHRDIKPSNFCIGIQRTTRRTIYLLDFGMVRRFRRKSGEERKKRDFAGFRGTLRYASFNVHLGKEQTPTDDFISLYYSFVELGEGSLPWKSTKNSEEVKTLKLNTSFDDFCKHLPKNFHEFLEYLLQLLEKNHLLDYDNLKQILRKNLPPNFNEAKAPFDWEIIDHSVDAVTTHDSQRI</sequence>
<dbReference type="InterPro" id="IPR000719">
    <property type="entry name" value="Prot_kinase_dom"/>
</dbReference>
<protein>
    <recommendedName>
        <fullName evidence="1">non-specific serine/threonine protein kinase</fullName>
        <ecNumber evidence="1">2.7.11.1</ecNumber>
    </recommendedName>
</protein>
<dbReference type="GO" id="GO:0004674">
    <property type="term" value="F:protein serine/threonine kinase activity"/>
    <property type="evidence" value="ECO:0007669"/>
    <property type="project" value="UniProtKB-EC"/>
</dbReference>
<dbReference type="PROSITE" id="PS00107">
    <property type="entry name" value="PROTEIN_KINASE_ATP"/>
    <property type="match status" value="1"/>
</dbReference>
<keyword evidence="3 4" id="KW-0067">ATP-binding</keyword>
<dbReference type="SMART" id="SM00220">
    <property type="entry name" value="S_TKc"/>
    <property type="match status" value="1"/>
</dbReference>
<feature type="compositionally biased region" description="Basic and acidic residues" evidence="5">
    <location>
        <begin position="45"/>
        <end position="58"/>
    </location>
</feature>
<evidence type="ECO:0000313" key="8">
    <source>
        <dbReference type="WBParaSite" id="ALUE_0001259301-mRNA-1"/>
    </source>
</evidence>
<organism evidence="7 8">
    <name type="scientific">Ascaris lumbricoides</name>
    <name type="common">Giant roundworm</name>
    <dbReference type="NCBI Taxonomy" id="6252"/>
    <lineage>
        <taxon>Eukaryota</taxon>
        <taxon>Metazoa</taxon>
        <taxon>Ecdysozoa</taxon>
        <taxon>Nematoda</taxon>
        <taxon>Chromadorea</taxon>
        <taxon>Rhabditida</taxon>
        <taxon>Spirurina</taxon>
        <taxon>Ascaridomorpha</taxon>
        <taxon>Ascaridoidea</taxon>
        <taxon>Ascarididae</taxon>
        <taxon>Ascaris</taxon>
    </lineage>
</organism>
<reference evidence="8" key="1">
    <citation type="submission" date="2017-02" db="UniProtKB">
        <authorList>
            <consortium name="WormBaseParasite"/>
        </authorList>
    </citation>
    <scope>IDENTIFICATION</scope>
</reference>
<dbReference type="PROSITE" id="PS00108">
    <property type="entry name" value="PROTEIN_KINASE_ST"/>
    <property type="match status" value="1"/>
</dbReference>
<feature type="region of interest" description="Disordered" evidence="5">
    <location>
        <begin position="88"/>
        <end position="150"/>
    </location>
</feature>
<dbReference type="WBParaSite" id="ALUE_0001259301-mRNA-1">
    <property type="protein sequence ID" value="ALUE_0001259301-mRNA-1"/>
    <property type="gene ID" value="ALUE_0001259301"/>
</dbReference>
<dbReference type="SUPFAM" id="SSF56112">
    <property type="entry name" value="Protein kinase-like (PK-like)"/>
    <property type="match status" value="1"/>
</dbReference>
<evidence type="ECO:0000313" key="7">
    <source>
        <dbReference type="Proteomes" id="UP000036681"/>
    </source>
</evidence>
<dbReference type="EC" id="2.7.11.1" evidence="1"/>
<dbReference type="InterPro" id="IPR008271">
    <property type="entry name" value="Ser/Thr_kinase_AS"/>
</dbReference>
<keyword evidence="2 4" id="KW-0547">Nucleotide-binding</keyword>
<dbReference type="InterPro" id="IPR050235">
    <property type="entry name" value="CK1_Ser-Thr_kinase"/>
</dbReference>
<evidence type="ECO:0000256" key="5">
    <source>
        <dbReference type="SAM" id="MobiDB-lite"/>
    </source>
</evidence>
<dbReference type="InterPro" id="IPR017441">
    <property type="entry name" value="Protein_kinase_ATP_BS"/>
</dbReference>
<feature type="binding site" evidence="4">
    <location>
        <position position="246"/>
    </location>
    <ligand>
        <name>ATP</name>
        <dbReference type="ChEBI" id="CHEBI:30616"/>
    </ligand>
</feature>
<evidence type="ECO:0000256" key="2">
    <source>
        <dbReference type="ARBA" id="ARBA00022741"/>
    </source>
</evidence>
<evidence type="ECO:0000256" key="4">
    <source>
        <dbReference type="PROSITE-ProRule" id="PRU10141"/>
    </source>
</evidence>
<proteinExistence type="predicted"/>
<dbReference type="Proteomes" id="UP000036681">
    <property type="component" value="Unplaced"/>
</dbReference>
<evidence type="ECO:0000259" key="6">
    <source>
        <dbReference type="PROSITE" id="PS50011"/>
    </source>
</evidence>
<dbReference type="InterPro" id="IPR011009">
    <property type="entry name" value="Kinase-like_dom_sf"/>
</dbReference>
<accession>A0A0M3I6D2</accession>
<dbReference type="GO" id="GO:0005524">
    <property type="term" value="F:ATP binding"/>
    <property type="evidence" value="ECO:0007669"/>
    <property type="project" value="UniProtKB-UniRule"/>
</dbReference>
<feature type="domain" description="Protein kinase" evidence="6">
    <location>
        <begin position="217"/>
        <end position="485"/>
    </location>
</feature>
<evidence type="ECO:0000256" key="3">
    <source>
        <dbReference type="ARBA" id="ARBA00022840"/>
    </source>
</evidence>
<evidence type="ECO:0000256" key="1">
    <source>
        <dbReference type="ARBA" id="ARBA00012513"/>
    </source>
</evidence>
<keyword evidence="7" id="KW-1185">Reference proteome</keyword>
<dbReference type="AlphaFoldDB" id="A0A0M3I6D2"/>
<feature type="compositionally biased region" description="Basic and acidic residues" evidence="5">
    <location>
        <begin position="88"/>
        <end position="109"/>
    </location>
</feature>